<evidence type="ECO:0000313" key="1">
    <source>
        <dbReference type="EMBL" id="GME49712.1"/>
    </source>
</evidence>
<protein>
    <submittedName>
        <fullName evidence="1">Uncharacterized protein</fullName>
    </submittedName>
</protein>
<dbReference type="Proteomes" id="UP001165186">
    <property type="component" value="Unassembled WGS sequence"/>
</dbReference>
<reference evidence="1" key="1">
    <citation type="submission" date="2024-09" db="EMBL/GenBank/DDBJ databases">
        <title>Draft Genome Sequences of Neofusicoccum parvum.</title>
        <authorList>
            <person name="Ashida A."/>
            <person name="Camagna M."/>
            <person name="Tanaka A."/>
            <person name="Takemoto D."/>
        </authorList>
    </citation>
    <scope>NUCLEOTIDE SEQUENCE</scope>
    <source>
        <strain evidence="1">PPO83</strain>
    </source>
</reference>
<comment type="caution">
    <text evidence="1">The sequence shown here is derived from an EMBL/GenBank/DDBJ whole genome shotgun (WGS) entry which is preliminary data.</text>
</comment>
<organism evidence="1 2">
    <name type="scientific">Neofusicoccum parvum</name>
    <dbReference type="NCBI Taxonomy" id="310453"/>
    <lineage>
        <taxon>Eukaryota</taxon>
        <taxon>Fungi</taxon>
        <taxon>Dikarya</taxon>
        <taxon>Ascomycota</taxon>
        <taxon>Pezizomycotina</taxon>
        <taxon>Dothideomycetes</taxon>
        <taxon>Dothideomycetes incertae sedis</taxon>
        <taxon>Botryosphaeriales</taxon>
        <taxon>Botryosphaeriaceae</taxon>
        <taxon>Neofusicoccum</taxon>
    </lineage>
</organism>
<evidence type="ECO:0000313" key="2">
    <source>
        <dbReference type="Proteomes" id="UP001165186"/>
    </source>
</evidence>
<keyword evidence="2" id="KW-1185">Reference proteome</keyword>
<name>A0ACB5SNU2_9PEZI</name>
<proteinExistence type="predicted"/>
<accession>A0ACB5SNU2</accession>
<gene>
    <name evidence="1" type="primary">g1910</name>
    <name evidence="1" type="ORF">NpPPO83_00001910</name>
</gene>
<sequence>MWVAVLPAATPPVLMDIRFDSTQNAALFRIRVPVGVKGLRNKVNLYLFIYPDTILSLESAAGSDDVPEPVRSVFAKKPFGTTGDIVALRFVLERPASLVGPENVELAPTTRAFGCALDSLRSLATSTELTLFVASEDLSRAAVNALCAQAGRDGGLRLLAGKDSSLEMLYGGNSGKVIEIVEATQVRLEEAEAKFECNNGVVYHDELDERVEDVVSEVNHIVEYFTHSRKLEFLGSRDVGEIREVPLPGLPINFHTLAQNISFVFSAVAIFISFFLISRHAANYSRPDEQKQIIRILLMVPIYAAVSMLSIHYYTKHVYFEVMRDCYEAFAISSFFTLLCNYITPELHDQKEFFRTITPHNWVWPVNWCQKCTGGESKGWLRKPQSGLTWFNIIYIAVFQYCFIRVFFTVVSVITEHYDVLCEDSLSPVYAYLWVLIFESVAVTLAMYCLIQFYTQLKNDLAHHRPFLKLLSIKLVIFFCFWQDELLSILNTEDVITESKFLAYGDIEVALPNILICIEMAFFATLHLFAFPWKEYVVTKAEGPEGMYRVGTFKALAHALNPSDVVKAFARGCRWLFVGSRKRHLDRSYQPTQS</sequence>
<dbReference type="EMBL" id="BSXG01000158">
    <property type="protein sequence ID" value="GME49712.1"/>
    <property type="molecule type" value="Genomic_DNA"/>
</dbReference>